<dbReference type="SMART" id="SM00421">
    <property type="entry name" value="HTH_LUXR"/>
    <property type="match status" value="1"/>
</dbReference>
<dbReference type="Pfam" id="PF00196">
    <property type="entry name" value="GerE"/>
    <property type="match status" value="1"/>
</dbReference>
<dbReference type="Pfam" id="PF13191">
    <property type="entry name" value="AAA_16"/>
    <property type="match status" value="1"/>
</dbReference>
<evidence type="ECO:0000259" key="3">
    <source>
        <dbReference type="PROSITE" id="PS50043"/>
    </source>
</evidence>
<dbReference type="PRINTS" id="PR00038">
    <property type="entry name" value="HTHLUXR"/>
</dbReference>
<sequence>MRTFRDHDRERYSDQIRSAKSTKLPRIAPDRVRTPLRISERGAVALIGREQELARIDAAIAGPTAGAIVLRGPAGVGKTRLAREAARKAGGAAHWVVATESVATIPFGAVAALLPERADAVAHRHDLLSAAASALRDAGGELPPLVVVDDAHLLDPGSAALVLHLAVSRVASLVVTVRDGTAAPDAITALWKDGHAECADLHLLTPAEAATLAETLLGGPCESRFLAWAWARTEGNALFATELLHGLRESGALARDHGLWQLADPDVAVPAGLAELLRTRISELDGAAQRLLELVAVAEPFERALAAELGGADALDELERLALVTTVRDGRRLLLRLSHPLYGDLLRARQSPGRRADLVGQLAAAVAQTGARREADVLRVVEWRLEIGLPVSADALLAAANIGLRNFDHALARRLAQLACEQGGGLEAALAWARSATATGAFEEVELALAPFDGAHDDPLVEAEAIRLRSSALQWGLRQGDAALELLDAAQERWPGDAWRARIQALRIAVLADRGEMSAAVRVGREALATAGLPPGLRREITAQLAFSLHLDGFPDESRELIDAIVDFETPDSVDWRLLWPWLVTRLRGAAAFAETDAQLHALRDAAAGNMALSGLVALSLGTTAWYQGRMRTGMRWLGEAVSSYDDADPRAMRPAALLMLARCAFMVGEHETAREAAAEARRASSGRPLEWIEIVPVSFANVLEALAEGRIAEARRLALDSSRACRTVPVHEAELLHLALRIGALPSPIAQRLDAIATAASSDQFHLFAIHARALASGDGAALARVSAEFERAGELLLAAEAGEHAAEALRQAGALDRAASAAARSAALLEACEGARLPFTHPPGTVLDELTRREREVAGLVAAGYANAAIGERLVISVRTVEVHVLRACRKLGVRDRHALAELIR</sequence>
<proteinExistence type="predicted"/>
<dbReference type="PROSITE" id="PS00622">
    <property type="entry name" value="HTH_LUXR_1"/>
    <property type="match status" value="1"/>
</dbReference>
<keyword evidence="2" id="KW-0067">ATP-binding</keyword>
<feature type="domain" description="HTH luxR-type" evidence="3">
    <location>
        <begin position="845"/>
        <end position="907"/>
    </location>
</feature>
<evidence type="ECO:0000256" key="2">
    <source>
        <dbReference type="ARBA" id="ARBA00022840"/>
    </source>
</evidence>
<dbReference type="Gene3D" id="1.10.10.10">
    <property type="entry name" value="Winged helix-like DNA-binding domain superfamily/Winged helix DNA-binding domain"/>
    <property type="match status" value="1"/>
</dbReference>
<evidence type="ECO:0000313" key="4">
    <source>
        <dbReference type="EMBL" id="MDW5594868.1"/>
    </source>
</evidence>
<dbReference type="PANTHER" id="PTHR16305">
    <property type="entry name" value="TESTICULAR SOLUBLE ADENYLYL CYCLASE"/>
    <property type="match status" value="1"/>
</dbReference>
<dbReference type="InterPro" id="IPR041664">
    <property type="entry name" value="AAA_16"/>
</dbReference>
<dbReference type="Gene3D" id="3.40.50.300">
    <property type="entry name" value="P-loop containing nucleotide triphosphate hydrolases"/>
    <property type="match status" value="1"/>
</dbReference>
<dbReference type="InterPro" id="IPR000792">
    <property type="entry name" value="Tscrpt_reg_LuxR_C"/>
</dbReference>
<reference evidence="5" key="1">
    <citation type="submission" date="2023-07" db="EMBL/GenBank/DDBJ databases">
        <title>Conexibacter stalactiti sp. nov., isolated from stalactites in a lava cave and emended description of the genus Conexibacter.</title>
        <authorList>
            <person name="Lee S.D."/>
        </authorList>
    </citation>
    <scope>NUCLEOTIDE SEQUENCE [LARGE SCALE GENOMIC DNA]</scope>
    <source>
        <strain evidence="5">KCTC 39840</strain>
    </source>
</reference>
<keyword evidence="5" id="KW-1185">Reference proteome</keyword>
<dbReference type="InterPro" id="IPR027417">
    <property type="entry name" value="P-loop_NTPase"/>
</dbReference>
<dbReference type="SUPFAM" id="SSF52540">
    <property type="entry name" value="P-loop containing nucleoside triphosphate hydrolases"/>
    <property type="match status" value="1"/>
</dbReference>
<reference evidence="4 5" key="2">
    <citation type="submission" date="2023-10" db="EMBL/GenBank/DDBJ databases">
        <authorList>
            <person name="Han X.F."/>
        </authorList>
    </citation>
    <scope>NUCLEOTIDE SEQUENCE [LARGE SCALE GENOMIC DNA]</scope>
    <source>
        <strain evidence="4 5">KCTC 39840</strain>
    </source>
</reference>
<dbReference type="PANTHER" id="PTHR16305:SF35">
    <property type="entry name" value="TRANSCRIPTIONAL ACTIVATOR DOMAIN"/>
    <property type="match status" value="1"/>
</dbReference>
<dbReference type="EMBL" id="JAWSTH010000023">
    <property type="protein sequence ID" value="MDW5594868.1"/>
    <property type="molecule type" value="Genomic_DNA"/>
</dbReference>
<evidence type="ECO:0000313" key="5">
    <source>
        <dbReference type="Proteomes" id="UP001284601"/>
    </source>
</evidence>
<gene>
    <name evidence="4" type="ORF">R7226_10995</name>
</gene>
<dbReference type="RefSeq" id="WP_318597201.1">
    <property type="nucleotide sequence ID" value="NZ_JAWSTH010000023.1"/>
</dbReference>
<dbReference type="InterPro" id="IPR016032">
    <property type="entry name" value="Sig_transdc_resp-reg_C-effctor"/>
</dbReference>
<dbReference type="PROSITE" id="PS50043">
    <property type="entry name" value="HTH_LUXR_2"/>
    <property type="match status" value="1"/>
</dbReference>
<organism evidence="4 5">
    <name type="scientific">Conexibacter stalactiti</name>
    <dbReference type="NCBI Taxonomy" id="1940611"/>
    <lineage>
        <taxon>Bacteria</taxon>
        <taxon>Bacillati</taxon>
        <taxon>Actinomycetota</taxon>
        <taxon>Thermoleophilia</taxon>
        <taxon>Solirubrobacterales</taxon>
        <taxon>Conexibacteraceae</taxon>
        <taxon>Conexibacter</taxon>
    </lineage>
</organism>
<dbReference type="Proteomes" id="UP001284601">
    <property type="component" value="Unassembled WGS sequence"/>
</dbReference>
<keyword evidence="1" id="KW-0547">Nucleotide-binding</keyword>
<name>A0ABU4HNI5_9ACTN</name>
<dbReference type="CDD" id="cd06170">
    <property type="entry name" value="LuxR_C_like"/>
    <property type="match status" value="1"/>
</dbReference>
<dbReference type="SUPFAM" id="SSF46894">
    <property type="entry name" value="C-terminal effector domain of the bipartite response regulators"/>
    <property type="match status" value="1"/>
</dbReference>
<comment type="caution">
    <text evidence="4">The sequence shown here is derived from an EMBL/GenBank/DDBJ whole genome shotgun (WGS) entry which is preliminary data.</text>
</comment>
<dbReference type="InterPro" id="IPR036388">
    <property type="entry name" value="WH-like_DNA-bd_sf"/>
</dbReference>
<evidence type="ECO:0000256" key="1">
    <source>
        <dbReference type="ARBA" id="ARBA00022741"/>
    </source>
</evidence>
<protein>
    <submittedName>
        <fullName evidence="4">LuxR C-terminal-related transcriptional regulator</fullName>
    </submittedName>
</protein>
<accession>A0ABU4HNI5</accession>